<gene>
    <name evidence="1" type="ORF">DPBNPPHM_03261</name>
</gene>
<evidence type="ECO:0000313" key="2">
    <source>
        <dbReference type="Proteomes" id="UP000434580"/>
    </source>
</evidence>
<accession>A0A5S9NNM8</accession>
<proteinExistence type="predicted"/>
<dbReference type="AlphaFoldDB" id="A0A5S9NNM8"/>
<evidence type="ECO:0000313" key="1">
    <source>
        <dbReference type="EMBL" id="CAA0095032.1"/>
    </source>
</evidence>
<dbReference type="EMBL" id="CACSII010000003">
    <property type="protein sequence ID" value="CAA0095032.1"/>
    <property type="molecule type" value="Genomic_DNA"/>
</dbReference>
<name>A0A5S9NNM8_9GAMM</name>
<dbReference type="Proteomes" id="UP000434580">
    <property type="component" value="Unassembled WGS sequence"/>
</dbReference>
<protein>
    <submittedName>
        <fullName evidence="1">Uncharacterized protein</fullName>
    </submittedName>
</protein>
<organism evidence="1 2">
    <name type="scientific">BD1-7 clade bacterium</name>
    <dbReference type="NCBI Taxonomy" id="2029982"/>
    <lineage>
        <taxon>Bacteria</taxon>
        <taxon>Pseudomonadati</taxon>
        <taxon>Pseudomonadota</taxon>
        <taxon>Gammaproteobacteria</taxon>
        <taxon>Cellvibrionales</taxon>
        <taxon>Spongiibacteraceae</taxon>
        <taxon>BD1-7 clade</taxon>
    </lineage>
</organism>
<reference evidence="1 2" key="1">
    <citation type="submission" date="2019-11" db="EMBL/GenBank/DDBJ databases">
        <authorList>
            <person name="Holert J."/>
        </authorList>
    </citation>
    <scope>NUCLEOTIDE SEQUENCE [LARGE SCALE GENOMIC DNA]</scope>
    <source>
        <strain evidence="1">BC5_2</strain>
    </source>
</reference>
<sequence length="135" mass="14042">MIEEITTPGKVLSTLKVAEGPFEGATFAPLRAVLALMLIPKLPSPVIFERVTVGVSVLPLDTDTIADVPVLFSVIAASVRLTSLASEYVTVYETGPDEACATLGEEITKLGVAAGNAAIYDTVRFSVAGFVTLGS</sequence>